<sequence>MPSTMRHLLAGAAVLLLAAAPAGAQTYPAKPVRLVVPFPAGSTTDLVGRILAQKLGPALGEQVVIDNRGGSGGTIGTEHVARSAPDGYTLLMATIGTHAINPALYKKITYDAVKDFAPVAQFGTAPNVLVVNPSVPVNSLAELVAYSRARPGEMNYGSSGNGTSNHLSGAMLASREKLDMVHVPYRGGAQAIEGLLRGDLKLMFYHYLPLLPFIEDGKLRPLAVTGAERVPALKSVPTMGEAGAADFVVSAWFGVYAPAGTPPVIVDRLNKEITGIMASADMRETLMKQGVDPVSGSPEDLATLMKAELVRWAAIVKAAGAQVD</sequence>
<dbReference type="PANTHER" id="PTHR42928:SF5">
    <property type="entry name" value="BLR1237 PROTEIN"/>
    <property type="match status" value="1"/>
</dbReference>
<dbReference type="Gene3D" id="3.40.190.150">
    <property type="entry name" value="Bordetella uptake gene, domain 1"/>
    <property type="match status" value="1"/>
</dbReference>
<dbReference type="Gene3D" id="3.40.190.10">
    <property type="entry name" value="Periplasmic binding protein-like II"/>
    <property type="match status" value="1"/>
</dbReference>
<organism evidence="3 4">
    <name type="scientific">Stella humosa</name>
    <dbReference type="NCBI Taxonomy" id="94"/>
    <lineage>
        <taxon>Bacteria</taxon>
        <taxon>Pseudomonadati</taxon>
        <taxon>Pseudomonadota</taxon>
        <taxon>Alphaproteobacteria</taxon>
        <taxon>Rhodospirillales</taxon>
        <taxon>Stellaceae</taxon>
        <taxon>Stella</taxon>
    </lineage>
</organism>
<proteinExistence type="inferred from homology"/>
<protein>
    <submittedName>
        <fullName evidence="3">Tripartite-type tricarboxylate transporter receptor subunit TctC</fullName>
    </submittedName>
</protein>
<dbReference type="InterPro" id="IPR005064">
    <property type="entry name" value="BUG"/>
</dbReference>
<keyword evidence="4" id="KW-1185">Reference proteome</keyword>
<dbReference type="PANTHER" id="PTHR42928">
    <property type="entry name" value="TRICARBOXYLATE-BINDING PROTEIN"/>
    <property type="match status" value="1"/>
</dbReference>
<dbReference type="Proteomes" id="UP000278222">
    <property type="component" value="Unassembled WGS sequence"/>
</dbReference>
<keyword evidence="3" id="KW-0675">Receptor</keyword>
<feature type="signal peptide" evidence="2">
    <location>
        <begin position="1"/>
        <end position="24"/>
    </location>
</feature>
<dbReference type="SUPFAM" id="SSF53850">
    <property type="entry name" value="Periplasmic binding protein-like II"/>
    <property type="match status" value="1"/>
</dbReference>
<reference evidence="3 4" key="1">
    <citation type="submission" date="2018-11" db="EMBL/GenBank/DDBJ databases">
        <title>Genomic Encyclopedia of Type Strains, Phase IV (KMG-IV): sequencing the most valuable type-strain genomes for metagenomic binning, comparative biology and taxonomic classification.</title>
        <authorList>
            <person name="Goeker M."/>
        </authorList>
    </citation>
    <scope>NUCLEOTIDE SEQUENCE [LARGE SCALE GENOMIC DNA]</scope>
    <source>
        <strain evidence="3 4">DSM 5900</strain>
    </source>
</reference>
<dbReference type="Pfam" id="PF03401">
    <property type="entry name" value="TctC"/>
    <property type="match status" value="1"/>
</dbReference>
<evidence type="ECO:0000256" key="1">
    <source>
        <dbReference type="ARBA" id="ARBA00006987"/>
    </source>
</evidence>
<keyword evidence="2" id="KW-0732">Signal</keyword>
<dbReference type="CDD" id="cd13578">
    <property type="entry name" value="PBP2_Bug27"/>
    <property type="match status" value="1"/>
</dbReference>
<dbReference type="PIRSF" id="PIRSF017082">
    <property type="entry name" value="YflP"/>
    <property type="match status" value="1"/>
</dbReference>
<dbReference type="EMBL" id="RJKX01000011">
    <property type="protein sequence ID" value="ROQ01516.1"/>
    <property type="molecule type" value="Genomic_DNA"/>
</dbReference>
<comment type="caution">
    <text evidence="3">The sequence shown here is derived from an EMBL/GenBank/DDBJ whole genome shotgun (WGS) entry which is preliminary data.</text>
</comment>
<dbReference type="OrthoDB" id="7250553at2"/>
<dbReference type="AlphaFoldDB" id="A0A3N1MKK3"/>
<name>A0A3N1MKK3_9PROT</name>
<evidence type="ECO:0000313" key="3">
    <source>
        <dbReference type="EMBL" id="ROQ01516.1"/>
    </source>
</evidence>
<accession>A0A3N1MKK3</accession>
<evidence type="ECO:0000256" key="2">
    <source>
        <dbReference type="SAM" id="SignalP"/>
    </source>
</evidence>
<gene>
    <name evidence="3" type="ORF">EDC65_0696</name>
</gene>
<comment type="similarity">
    <text evidence="1">Belongs to the UPF0065 (bug) family.</text>
</comment>
<feature type="chain" id="PRO_5018209316" evidence="2">
    <location>
        <begin position="25"/>
        <end position="324"/>
    </location>
</feature>
<dbReference type="InterPro" id="IPR042100">
    <property type="entry name" value="Bug_dom1"/>
</dbReference>
<evidence type="ECO:0000313" key="4">
    <source>
        <dbReference type="Proteomes" id="UP000278222"/>
    </source>
</evidence>